<keyword evidence="6" id="KW-0406">Ion transport</keyword>
<keyword evidence="9" id="KW-1185">Reference proteome</keyword>
<comment type="subcellular location">
    <subcellularLocation>
        <location evidence="6">Cell membrane</location>
        <topology evidence="6">Multi-pass membrane protein</topology>
    </subcellularLocation>
    <subcellularLocation>
        <location evidence="1">Membrane</location>
    </subcellularLocation>
</comment>
<gene>
    <name evidence="7" type="ORF">IscW_ISCW021162</name>
</gene>
<dbReference type="EMBL" id="ABJB010640353">
    <property type="status" value="NOT_ANNOTATED_CDS"/>
    <property type="molecule type" value="Genomic_DNA"/>
</dbReference>
<proteinExistence type="inferred from homology"/>
<feature type="transmembrane region" description="Helical" evidence="6">
    <location>
        <begin position="268"/>
        <end position="285"/>
    </location>
</feature>
<evidence type="ECO:0000256" key="2">
    <source>
        <dbReference type="ARBA" id="ARBA00022692"/>
    </source>
</evidence>
<dbReference type="VEuPathDB" id="VectorBase:ISCI021162"/>
<feature type="transmembrane region" description="Helical" evidence="6">
    <location>
        <begin position="223"/>
        <end position="248"/>
    </location>
</feature>
<dbReference type="HOGENOM" id="CLU_018069_0_1_1"/>
<dbReference type="GO" id="GO:0034707">
    <property type="term" value="C:chloride channel complex"/>
    <property type="evidence" value="ECO:0007669"/>
    <property type="project" value="UniProtKB-KW"/>
</dbReference>
<evidence type="ECO:0000313" key="7">
    <source>
        <dbReference type="EMBL" id="EEC14937.1"/>
    </source>
</evidence>
<dbReference type="GO" id="GO:0005886">
    <property type="term" value="C:plasma membrane"/>
    <property type="evidence" value="ECO:0000318"/>
    <property type="project" value="GO_Central"/>
</dbReference>
<dbReference type="InterPro" id="IPR000615">
    <property type="entry name" value="Bestrophin"/>
</dbReference>
<dbReference type="InParanoid" id="B7Q7W5"/>
<dbReference type="AlphaFoldDB" id="B7Q7W5"/>
<evidence type="ECO:0000313" key="8">
    <source>
        <dbReference type="EnsemblMetazoa" id="ISCW021162-PA"/>
    </source>
</evidence>
<dbReference type="VEuPathDB" id="VectorBase:ISCP_027173"/>
<evidence type="ECO:0000313" key="9">
    <source>
        <dbReference type="Proteomes" id="UP000001555"/>
    </source>
</evidence>
<evidence type="ECO:0000256" key="4">
    <source>
        <dbReference type="ARBA" id="ARBA00023136"/>
    </source>
</evidence>
<dbReference type="Pfam" id="PF01062">
    <property type="entry name" value="Bestrophin"/>
    <property type="match status" value="1"/>
</dbReference>
<feature type="transmembrane region" description="Helical" evidence="6">
    <location>
        <begin position="75"/>
        <end position="94"/>
    </location>
</feature>
<reference evidence="7 9" key="1">
    <citation type="submission" date="2008-03" db="EMBL/GenBank/DDBJ databases">
        <title>Annotation of Ixodes scapularis.</title>
        <authorList>
            <consortium name="Ixodes scapularis Genome Project Consortium"/>
            <person name="Caler E."/>
            <person name="Hannick L.I."/>
            <person name="Bidwell S."/>
            <person name="Joardar V."/>
            <person name="Thiagarajan M."/>
            <person name="Amedeo P."/>
            <person name="Galinsky K.J."/>
            <person name="Schobel S."/>
            <person name="Inman J."/>
            <person name="Hostetler J."/>
            <person name="Miller J."/>
            <person name="Hammond M."/>
            <person name="Megy K."/>
            <person name="Lawson D."/>
            <person name="Kodira C."/>
            <person name="Sutton G."/>
            <person name="Meyer J."/>
            <person name="Hill C.A."/>
            <person name="Birren B."/>
            <person name="Nene V."/>
            <person name="Collins F."/>
            <person name="Alarcon-Chaidez F."/>
            <person name="Wikel S."/>
            <person name="Strausberg R."/>
        </authorList>
    </citation>
    <scope>NUCLEOTIDE SEQUENCE [LARGE SCALE GENOMIC DNA]</scope>
    <source>
        <strain evidence="9">Wikel</strain>
        <strain evidence="7">Wikel colony</strain>
    </source>
</reference>
<keyword evidence="2 6" id="KW-0812">Transmembrane</keyword>
<keyword evidence="6" id="KW-0869">Chloride channel</keyword>
<name>B7Q7W5_IXOSC</name>
<protein>
    <recommendedName>
        <fullName evidence="6">Bestrophin homolog</fullName>
    </recommendedName>
</protein>
<evidence type="ECO:0000256" key="3">
    <source>
        <dbReference type="ARBA" id="ARBA00022989"/>
    </source>
</evidence>
<dbReference type="GO" id="GO:0005254">
    <property type="term" value="F:chloride channel activity"/>
    <property type="evidence" value="ECO:0000318"/>
    <property type="project" value="GO_Central"/>
</dbReference>
<evidence type="ECO:0000256" key="1">
    <source>
        <dbReference type="ARBA" id="ARBA00004370"/>
    </source>
</evidence>
<dbReference type="EMBL" id="ABJB010056218">
    <property type="status" value="NOT_ANNOTATED_CDS"/>
    <property type="molecule type" value="Genomic_DNA"/>
</dbReference>
<keyword evidence="3 6" id="KW-1133">Transmembrane helix</keyword>
<keyword evidence="6" id="KW-0868">Chloride</keyword>
<dbReference type="PaxDb" id="6945-B7Q7W5"/>
<evidence type="ECO:0000256" key="6">
    <source>
        <dbReference type="RuleBase" id="RU363126"/>
    </source>
</evidence>
<dbReference type="InterPro" id="IPR021134">
    <property type="entry name" value="Bestrophin-like"/>
</dbReference>
<dbReference type="PANTHER" id="PTHR10736">
    <property type="entry name" value="BESTROPHIN"/>
    <property type="match status" value="1"/>
</dbReference>
<feature type="transmembrane region" description="Helical" evidence="6">
    <location>
        <begin position="31"/>
        <end position="54"/>
    </location>
</feature>
<evidence type="ECO:0000256" key="5">
    <source>
        <dbReference type="ARBA" id="ARBA00034769"/>
    </source>
</evidence>
<dbReference type="STRING" id="6945.B7Q7W5"/>
<dbReference type="PANTHER" id="PTHR10736:SF0">
    <property type="entry name" value="BESTROPHIN HOMOLOG"/>
    <property type="match status" value="1"/>
</dbReference>
<comment type="function">
    <text evidence="6">Forms chloride channels.</text>
</comment>
<keyword evidence="6" id="KW-0407">Ion channel</keyword>
<dbReference type="GO" id="GO:1902476">
    <property type="term" value="P:chloride transmembrane transport"/>
    <property type="evidence" value="ECO:0000318"/>
    <property type="project" value="GO_Central"/>
</dbReference>
<dbReference type="EMBL" id="DS878697">
    <property type="protein sequence ID" value="EEC14937.1"/>
    <property type="molecule type" value="Genomic_DNA"/>
</dbReference>
<dbReference type="EMBL" id="ABJB010636379">
    <property type="status" value="NOT_ANNOTATED_CDS"/>
    <property type="molecule type" value="Genomic_DNA"/>
</dbReference>
<keyword evidence="4 6" id="KW-0472">Membrane</keyword>
<dbReference type="OrthoDB" id="201595at2759"/>
<feature type="non-terminal residue" evidence="7">
    <location>
        <position position="314"/>
    </location>
</feature>
<keyword evidence="6" id="KW-1003">Cell membrane</keyword>
<dbReference type="VEuPathDB" id="VectorBase:ISCW021162"/>
<keyword evidence="6" id="KW-0813">Transport</keyword>
<organism>
    <name type="scientific">Ixodes scapularis</name>
    <name type="common">Black-legged tick</name>
    <name type="synonym">Deer tick</name>
    <dbReference type="NCBI Taxonomy" id="6945"/>
    <lineage>
        <taxon>Eukaryota</taxon>
        <taxon>Metazoa</taxon>
        <taxon>Ecdysozoa</taxon>
        <taxon>Arthropoda</taxon>
        <taxon>Chelicerata</taxon>
        <taxon>Arachnida</taxon>
        <taxon>Acari</taxon>
        <taxon>Parasitiformes</taxon>
        <taxon>Ixodida</taxon>
        <taxon>Ixodoidea</taxon>
        <taxon>Ixodidae</taxon>
        <taxon>Ixodinae</taxon>
        <taxon>Ixodes</taxon>
    </lineage>
</organism>
<sequence length="314" mass="36993">MTITYSLNVSEARLCGFAKLLLRWRGSIYKLLYREMIIFCTLYFTLSALYRHILNDDQKMVFESLAKYCEKFTDLIPLSFVLGFYVSIVVGRWWQQYLSVPWPDKAVMAIAAYVNGTDERGRVIRRTLARYLSLLSALTFQGVSTAVKKRFPTLDHMEEAGELLWIESQCRLSSTCFLRCFLFDYWFVALAVRARKEGRIKDDMLLKHLLQEMHEFRGCCGMLFSYDWISIPLVYTQVVTLAIYTYFLATVMGRQYLRSSGEDREIDLYIPVFTMLQFFFYMGWLKVAEQLINPFGEDDDDFELNWCLDRNLQV</sequence>
<dbReference type="EnsemblMetazoa" id="ISCW021162-RA">
    <property type="protein sequence ID" value="ISCW021162-PA"/>
    <property type="gene ID" value="ISCW021162"/>
</dbReference>
<dbReference type="EMBL" id="ABJB011062181">
    <property type="status" value="NOT_ANNOTATED_CDS"/>
    <property type="molecule type" value="Genomic_DNA"/>
</dbReference>
<dbReference type="Proteomes" id="UP000001555">
    <property type="component" value="Unassembled WGS sequence"/>
</dbReference>
<accession>B7Q7W5</accession>
<comment type="similarity">
    <text evidence="5 6">Belongs to the anion channel-forming bestrophin (TC 1.A.46) family. Calcium-sensitive chloride channel subfamily.</text>
</comment>
<reference evidence="8" key="2">
    <citation type="submission" date="2020-05" db="UniProtKB">
        <authorList>
            <consortium name="EnsemblMetazoa"/>
        </authorList>
    </citation>
    <scope>IDENTIFICATION</scope>
    <source>
        <strain evidence="8">wikel</strain>
    </source>
</reference>